<reference evidence="3" key="1">
    <citation type="submission" date="2019-12" db="EMBL/GenBank/DDBJ databases">
        <title>Genome sequencing and annotation of Brassica cretica.</title>
        <authorList>
            <person name="Studholme D.J."/>
            <person name="Sarris P.F."/>
        </authorList>
    </citation>
    <scope>NUCLEOTIDE SEQUENCE</scope>
    <source>
        <strain evidence="3">PFS-102/07</strain>
        <tissue evidence="3">Leaf</tissue>
    </source>
</reference>
<feature type="repeat" description="WD" evidence="1">
    <location>
        <begin position="235"/>
        <end position="278"/>
    </location>
</feature>
<dbReference type="InterPro" id="IPR001680">
    <property type="entry name" value="WD40_rpt"/>
</dbReference>
<dbReference type="SMART" id="SM00320">
    <property type="entry name" value="WD40"/>
    <property type="match status" value="4"/>
</dbReference>
<name>A0A8S9HUI6_BRACR</name>
<keyword evidence="1" id="KW-0853">WD repeat</keyword>
<dbReference type="AlphaFoldDB" id="A0A8S9HUI6"/>
<dbReference type="Gene3D" id="2.130.10.10">
    <property type="entry name" value="YVTN repeat-like/Quinoprotein amine dehydrogenase"/>
    <property type="match status" value="1"/>
</dbReference>
<dbReference type="PANTHER" id="PTHR44083">
    <property type="entry name" value="TOPLESS-RELATED PROTEIN 1-RELATED"/>
    <property type="match status" value="1"/>
</dbReference>
<feature type="region of interest" description="Disordered" evidence="2">
    <location>
        <begin position="37"/>
        <end position="93"/>
    </location>
</feature>
<dbReference type="PANTHER" id="PTHR44083:SF35">
    <property type="entry name" value="TOPLESS-RELATED PROTEIN 4-LIKE ISOFORM X1"/>
    <property type="match status" value="1"/>
</dbReference>
<dbReference type="InterPro" id="IPR027728">
    <property type="entry name" value="Topless_fam"/>
</dbReference>
<evidence type="ECO:0000256" key="2">
    <source>
        <dbReference type="SAM" id="MobiDB-lite"/>
    </source>
</evidence>
<gene>
    <name evidence="3" type="ORF">F2Q70_00014134</name>
</gene>
<dbReference type="GO" id="GO:0006355">
    <property type="term" value="P:regulation of DNA-templated transcription"/>
    <property type="evidence" value="ECO:0007669"/>
    <property type="project" value="InterPro"/>
</dbReference>
<accession>A0A8S9HUI6</accession>
<dbReference type="PROSITE" id="PS50082">
    <property type="entry name" value="WD_REPEATS_2"/>
    <property type="match status" value="2"/>
</dbReference>
<dbReference type="InterPro" id="IPR015943">
    <property type="entry name" value="WD40/YVTN_repeat-like_dom_sf"/>
</dbReference>
<dbReference type="InterPro" id="IPR036322">
    <property type="entry name" value="WD40_repeat_dom_sf"/>
</dbReference>
<protein>
    <submittedName>
        <fullName evidence="3">Uncharacterized protein</fullName>
    </submittedName>
</protein>
<sequence>MLVATCFGQLFQPAPGGPGGLPANLSGWMANQSVVPHPSTAPSGPMGVGSPNNAGAILKRPQTPSGPSPMEYQTADSNHVSKRSRPYGTSEEGGSIPVNILPVTYAGHPHGHNNTLSPDDLPKVVVTTLAHGSPVMSIDFHPIQQIVLLVGTIGGDVYLWDLGARQRITEKGFDVWKLDACSKELQASLNADATACVNHVAWSPDGTLFGVAYSKSLVHIYSFQGGSDIRNHLEIEAHTGSVSHLAFSYPNKQLSVVTCGDDRIIKVWDAVTGEKRYTFEGHEAPVFSVCPHYKENIQWVRKEATGPITSATYSCDSQSIFVSFENGSVDVLTASNLRLRCRINPTAYLPPNPSSRVYPLVIAAHPSETNQFAVGLNNGAVHVVEPSETEGKWGTSPPLENGAAVPDN</sequence>
<feature type="repeat" description="WD" evidence="1">
    <location>
        <begin position="128"/>
        <end position="170"/>
    </location>
</feature>
<proteinExistence type="predicted"/>
<comment type="caution">
    <text evidence="3">The sequence shown here is derived from an EMBL/GenBank/DDBJ whole genome shotgun (WGS) entry which is preliminary data.</text>
</comment>
<dbReference type="EMBL" id="QGKY02001250">
    <property type="protein sequence ID" value="KAF2560637.1"/>
    <property type="molecule type" value="Genomic_DNA"/>
</dbReference>
<feature type="region of interest" description="Disordered" evidence="2">
    <location>
        <begin position="387"/>
        <end position="408"/>
    </location>
</feature>
<organism evidence="3">
    <name type="scientific">Brassica cretica</name>
    <name type="common">Mustard</name>
    <dbReference type="NCBI Taxonomy" id="69181"/>
    <lineage>
        <taxon>Eukaryota</taxon>
        <taxon>Viridiplantae</taxon>
        <taxon>Streptophyta</taxon>
        <taxon>Embryophyta</taxon>
        <taxon>Tracheophyta</taxon>
        <taxon>Spermatophyta</taxon>
        <taxon>Magnoliopsida</taxon>
        <taxon>eudicotyledons</taxon>
        <taxon>Gunneridae</taxon>
        <taxon>Pentapetalae</taxon>
        <taxon>rosids</taxon>
        <taxon>malvids</taxon>
        <taxon>Brassicales</taxon>
        <taxon>Brassicaceae</taxon>
        <taxon>Brassiceae</taxon>
        <taxon>Brassica</taxon>
    </lineage>
</organism>
<evidence type="ECO:0000256" key="1">
    <source>
        <dbReference type="PROSITE-ProRule" id="PRU00221"/>
    </source>
</evidence>
<evidence type="ECO:0000313" key="3">
    <source>
        <dbReference type="EMBL" id="KAF2560637.1"/>
    </source>
</evidence>
<dbReference type="Pfam" id="PF00400">
    <property type="entry name" value="WD40"/>
    <property type="match status" value="2"/>
</dbReference>
<dbReference type="SUPFAM" id="SSF50978">
    <property type="entry name" value="WD40 repeat-like"/>
    <property type="match status" value="1"/>
</dbReference>